<dbReference type="OMA" id="HAREQHF"/>
<dbReference type="InParanoid" id="D3BM63"/>
<sequence length="930" mass="102551">MLPKNQLLQQQQFIKLRQQSNNHNDNNNNSSSNRYNMKYSIIVILSLLILSISLVVQSSKIQYGYKQLNTSLPIKFNIIGPFPIGEREECYDTLEAYGGIWNIPIGDDTLYPSELGNDGKVGWTQYTASTPGSVSIDWSSSISWQFLQSVWGWNIWLWYGYAVGELEVAQKGSYILQCTGTRAIFIRYPDSDLILEFNGDYYSYGTGAQSLILPAGVYQFVVRMDSSVRLNQSPLGSFSCSFTQATSLLEPIGADTLLPDIVNGQLSSPYASITVLNTSPGILRALSANVRISGVSSTTSLAVNYNLNIAPNQKLAIPLNISFGDLVSLSQCPLPADIDIMVNGQIVVTVSSTFNCTQYPNPYTFTFLDYDNTVQYAVTNPPIDCQGQPCGVMLATHGAGVEANSQFWMDAIPRQQNLYILYPTGRRSWGYDWESASRINVFNALQYLATNLPGIPSNIKSEYPIDATKVLFVGHSMGGHGCWSLLSHFGDLAMGGACAAGFVKLQFYVFMNTKPGYSYVDPILQGLLMASIAENDNDMYTTNLAGLPLMARYGQNDTNVNPWHSRRMARMTAEANGNASSVIISEVPNEGHWFDGILGDSYMQQFYQSIISGGLSHPPIPKTFTVTTNNPASSGQRANIEILQLTTPFRVGRIQITQVPQPNGDLYWVISTQNVRRFGIAPTPVRQVMPTHVKIDGQLFSVAYLPNYHFTAPDKYGIYWNVSDDTTWQQLERSASTYGPMRQIFEKPFSIVTGSNVSVETTEVFEWAASYISNFWQTYGRGSPQIVSDAEFVPTADCATSNYILLGSPYENAVTNKYQPLIPVTYSEFGFSIGPTNYEDPTMGVATLAPNQCGTGLILVVSGNSVEGFLKAVKAIPQRSGVVVPDYMVVGNEWGFKGAGGIVATGFWSNNWQFNTDSAYQALNYNSAWL</sequence>
<feature type="transmembrane region" description="Helical" evidence="1">
    <location>
        <begin position="39"/>
        <end position="56"/>
    </location>
</feature>
<comment type="caution">
    <text evidence="3">The sequence shown here is derived from an EMBL/GenBank/DDBJ whole genome shotgun (WGS) entry which is preliminary data.</text>
</comment>
<dbReference type="PANTHER" id="PTHR42972:SF11">
    <property type="entry name" value="PEPTIDASE S9 PROLYL OLIGOPEPTIDASE CATALYTIC DOMAIN-CONTAINING PROTEIN"/>
    <property type="match status" value="1"/>
</dbReference>
<dbReference type="AlphaFoldDB" id="D3BM63"/>
<keyword evidence="1" id="KW-0812">Transmembrane</keyword>
<dbReference type="EMBL" id="ADBJ01000042">
    <property type="protein sequence ID" value="EFA77664.1"/>
    <property type="molecule type" value="Genomic_DNA"/>
</dbReference>
<keyword evidence="4" id="KW-1185">Reference proteome</keyword>
<proteinExistence type="predicted"/>
<dbReference type="InterPro" id="IPR029058">
    <property type="entry name" value="AB_hydrolase_fold"/>
</dbReference>
<dbReference type="GeneID" id="31367739"/>
<feature type="domain" description="Peptidase S9 prolyl oligopeptidase catalytic" evidence="2">
    <location>
        <begin position="460"/>
        <end position="594"/>
    </location>
</feature>
<dbReference type="STRING" id="670386.D3BM63"/>
<evidence type="ECO:0000259" key="2">
    <source>
        <dbReference type="Pfam" id="PF00326"/>
    </source>
</evidence>
<dbReference type="GO" id="GO:0008236">
    <property type="term" value="F:serine-type peptidase activity"/>
    <property type="evidence" value="ECO:0007669"/>
    <property type="project" value="InterPro"/>
</dbReference>
<gene>
    <name evidence="3" type="ORF">PPL_12272</name>
</gene>
<accession>D3BM63</accession>
<keyword evidence="1" id="KW-0472">Membrane</keyword>
<evidence type="ECO:0000313" key="3">
    <source>
        <dbReference type="EMBL" id="EFA77664.1"/>
    </source>
</evidence>
<reference evidence="3 4" key="1">
    <citation type="journal article" date="2011" name="Genome Res.">
        <title>Phylogeny-wide analysis of social amoeba genomes highlights ancient origins for complex intercellular communication.</title>
        <authorList>
            <person name="Heidel A.J."/>
            <person name="Lawal H.M."/>
            <person name="Felder M."/>
            <person name="Schilde C."/>
            <person name="Helps N.R."/>
            <person name="Tunggal B."/>
            <person name="Rivero F."/>
            <person name="John U."/>
            <person name="Schleicher M."/>
            <person name="Eichinger L."/>
            <person name="Platzer M."/>
            <person name="Noegel A.A."/>
            <person name="Schaap P."/>
            <person name="Gloeckner G."/>
        </authorList>
    </citation>
    <scope>NUCLEOTIDE SEQUENCE [LARGE SCALE GENOMIC DNA]</scope>
    <source>
        <strain evidence="4">ATCC 26659 / Pp 5 / PN500</strain>
    </source>
</reference>
<dbReference type="Proteomes" id="UP000001396">
    <property type="component" value="Unassembled WGS sequence"/>
</dbReference>
<dbReference type="Gene3D" id="3.40.50.1820">
    <property type="entry name" value="alpha/beta hydrolase"/>
    <property type="match status" value="1"/>
</dbReference>
<name>D3BM63_HETP5</name>
<dbReference type="GO" id="GO:0006508">
    <property type="term" value="P:proteolysis"/>
    <property type="evidence" value="ECO:0007669"/>
    <property type="project" value="InterPro"/>
</dbReference>
<dbReference type="Pfam" id="PF00326">
    <property type="entry name" value="Peptidase_S9"/>
    <property type="match status" value="1"/>
</dbReference>
<evidence type="ECO:0000256" key="1">
    <source>
        <dbReference type="SAM" id="Phobius"/>
    </source>
</evidence>
<dbReference type="RefSeq" id="XP_020429792.1">
    <property type="nucleotide sequence ID" value="XM_020583011.1"/>
</dbReference>
<dbReference type="SUPFAM" id="SSF53474">
    <property type="entry name" value="alpha/beta-Hydrolases"/>
    <property type="match status" value="1"/>
</dbReference>
<dbReference type="InterPro" id="IPR001375">
    <property type="entry name" value="Peptidase_S9_cat"/>
</dbReference>
<keyword evidence="1" id="KW-1133">Transmembrane helix</keyword>
<dbReference type="PANTHER" id="PTHR42972">
    <property type="entry name" value="TOL-PAL SYSTEM PROTEIN TOLB"/>
    <property type="match status" value="1"/>
</dbReference>
<organism evidence="3 4">
    <name type="scientific">Heterostelium pallidum (strain ATCC 26659 / Pp 5 / PN500)</name>
    <name type="common">Cellular slime mold</name>
    <name type="synonym">Polysphondylium pallidum</name>
    <dbReference type="NCBI Taxonomy" id="670386"/>
    <lineage>
        <taxon>Eukaryota</taxon>
        <taxon>Amoebozoa</taxon>
        <taxon>Evosea</taxon>
        <taxon>Eumycetozoa</taxon>
        <taxon>Dictyostelia</taxon>
        <taxon>Acytosteliales</taxon>
        <taxon>Acytosteliaceae</taxon>
        <taxon>Heterostelium</taxon>
    </lineage>
</organism>
<evidence type="ECO:0000313" key="4">
    <source>
        <dbReference type="Proteomes" id="UP000001396"/>
    </source>
</evidence>
<protein>
    <recommendedName>
        <fullName evidence="2">Peptidase S9 prolyl oligopeptidase catalytic domain-containing protein</fullName>
    </recommendedName>
</protein>